<dbReference type="Proteomes" id="UP000246352">
    <property type="component" value="Unassembled WGS sequence"/>
</dbReference>
<dbReference type="Pfam" id="PF00557">
    <property type="entry name" value="Peptidase_M24"/>
    <property type="match status" value="1"/>
</dbReference>
<sequence length="389" mass="43155">MALHFEREEYAARLDKLLARMGEDKIDAMLLFAQESMYWLTGYDTFGFCFFQCLVVKADGSMTLLTRSADLRQARHTSVIENITVWTDRTKADPALDLKNLLSDLDLLGARIGVEYDTHGLTGANCHKLDNQLQSFAELVDESYLVSRLRLIKSPAEIDYARKAAKLADLALEAALPLIKPGANEADILAAMQGAVFSGGGDYPANEFIIGSGADALLCRYKSGRRKLDKSDQLTLEWAGSYAHYHAAMMRTVIIGKPSKRHLELYDASREALEAIVDILRPGKTFGEVFDTHSRVMEDHGLTRHRLNACGYSLGARFTPSWMEHQMFHAGNPLVIEPDMTLFAHMIIMDSETSTAMTLGQTYLTTEDAPESLSSLGHDLLTAPTRAGR</sequence>
<dbReference type="InterPro" id="IPR036005">
    <property type="entry name" value="Creatinase/aminopeptidase-like"/>
</dbReference>
<comment type="caution">
    <text evidence="4">The sequence shown here is derived from an EMBL/GenBank/DDBJ whole genome shotgun (WGS) entry which is preliminary data.</text>
</comment>
<feature type="domain" description="Peptidase M24" evidence="2">
    <location>
        <begin position="161"/>
        <end position="366"/>
    </location>
</feature>
<reference evidence="4 5" key="1">
    <citation type="submission" date="2018-05" db="EMBL/GenBank/DDBJ databases">
        <title>Genomic Encyclopedia of Type Strains, Phase IV (KMG-IV): sequencing the most valuable type-strain genomes for metagenomic binning, comparative biology and taxonomic classification.</title>
        <authorList>
            <person name="Goeker M."/>
        </authorList>
    </citation>
    <scope>NUCLEOTIDE SEQUENCE [LARGE SCALE GENOMIC DNA]</scope>
    <source>
        <strain evidence="4 5">DSM 16791</strain>
    </source>
</reference>
<dbReference type="Gene3D" id="3.90.230.10">
    <property type="entry name" value="Creatinase/methionine aminopeptidase superfamily"/>
    <property type="match status" value="1"/>
</dbReference>
<evidence type="ECO:0000259" key="2">
    <source>
        <dbReference type="Pfam" id="PF00557"/>
    </source>
</evidence>
<dbReference type="PANTHER" id="PTHR46112:SF2">
    <property type="entry name" value="XAA-PRO AMINOPEPTIDASE P-RELATED"/>
    <property type="match status" value="1"/>
</dbReference>
<dbReference type="InterPro" id="IPR000587">
    <property type="entry name" value="Creatinase_N"/>
</dbReference>
<feature type="domain" description="Creatinase N-terminal" evidence="3">
    <location>
        <begin position="13"/>
        <end position="152"/>
    </location>
</feature>
<evidence type="ECO:0000313" key="5">
    <source>
        <dbReference type="Proteomes" id="UP000246352"/>
    </source>
</evidence>
<evidence type="ECO:0000256" key="1">
    <source>
        <dbReference type="SAM" id="MobiDB-lite"/>
    </source>
</evidence>
<feature type="region of interest" description="Disordered" evidence="1">
    <location>
        <begin position="368"/>
        <end position="389"/>
    </location>
</feature>
<organism evidence="4 5">
    <name type="scientific">Hoeflea marina</name>
    <dbReference type="NCBI Taxonomy" id="274592"/>
    <lineage>
        <taxon>Bacteria</taxon>
        <taxon>Pseudomonadati</taxon>
        <taxon>Pseudomonadota</taxon>
        <taxon>Alphaproteobacteria</taxon>
        <taxon>Hyphomicrobiales</taxon>
        <taxon>Rhizobiaceae</taxon>
        <taxon>Hoeflea</taxon>
    </lineage>
</organism>
<keyword evidence="5" id="KW-1185">Reference proteome</keyword>
<name>A0A317PD84_9HYPH</name>
<dbReference type="PANTHER" id="PTHR46112">
    <property type="entry name" value="AMINOPEPTIDASE"/>
    <property type="match status" value="1"/>
</dbReference>
<dbReference type="Gene3D" id="3.40.350.10">
    <property type="entry name" value="Creatinase/prolidase N-terminal domain"/>
    <property type="match status" value="1"/>
</dbReference>
<dbReference type="Pfam" id="PF01321">
    <property type="entry name" value="Creatinase_N"/>
    <property type="match status" value="1"/>
</dbReference>
<proteinExistence type="predicted"/>
<dbReference type="EMBL" id="QGTR01000006">
    <property type="protein sequence ID" value="PWV97605.1"/>
    <property type="molecule type" value="Genomic_DNA"/>
</dbReference>
<protein>
    <submittedName>
        <fullName evidence="4">Xaa-Pro dipeptidase</fullName>
    </submittedName>
</protein>
<dbReference type="AlphaFoldDB" id="A0A317PD84"/>
<dbReference type="SUPFAM" id="SSF53092">
    <property type="entry name" value="Creatinase/prolidase N-terminal domain"/>
    <property type="match status" value="1"/>
</dbReference>
<dbReference type="InterPro" id="IPR000994">
    <property type="entry name" value="Pept_M24"/>
</dbReference>
<dbReference type="CDD" id="cd01066">
    <property type="entry name" value="APP_MetAP"/>
    <property type="match status" value="1"/>
</dbReference>
<dbReference type="RefSeq" id="WP_110033909.1">
    <property type="nucleotide sequence ID" value="NZ_QGTR01000006.1"/>
</dbReference>
<evidence type="ECO:0000259" key="3">
    <source>
        <dbReference type="Pfam" id="PF01321"/>
    </source>
</evidence>
<accession>A0A317PD84</accession>
<evidence type="ECO:0000313" key="4">
    <source>
        <dbReference type="EMBL" id="PWV97605.1"/>
    </source>
</evidence>
<gene>
    <name evidence="4" type="ORF">DFR52_106128</name>
</gene>
<dbReference type="OrthoDB" id="8286321at2"/>
<dbReference type="InterPro" id="IPR050659">
    <property type="entry name" value="Peptidase_M24B"/>
</dbReference>
<dbReference type="InterPro" id="IPR029149">
    <property type="entry name" value="Creatin/AminoP/Spt16_N"/>
</dbReference>
<dbReference type="SUPFAM" id="SSF55920">
    <property type="entry name" value="Creatinase/aminopeptidase"/>
    <property type="match status" value="1"/>
</dbReference>